<dbReference type="Gene3D" id="3.40.50.150">
    <property type="entry name" value="Vaccinia Virus protein VP39"/>
    <property type="match status" value="1"/>
</dbReference>
<dbReference type="EMBL" id="SRRZ01000111">
    <property type="protein sequence ID" value="NQE37076.1"/>
    <property type="molecule type" value="Genomic_DNA"/>
</dbReference>
<dbReference type="PANTHER" id="PTHR36973">
    <property type="entry name" value="SLL1456 PROTEIN-RELATED"/>
    <property type="match status" value="1"/>
</dbReference>
<organism evidence="2 3">
    <name type="scientific">Microcoleus asticus IPMA8</name>
    <dbReference type="NCBI Taxonomy" id="2563858"/>
    <lineage>
        <taxon>Bacteria</taxon>
        <taxon>Bacillati</taxon>
        <taxon>Cyanobacteriota</taxon>
        <taxon>Cyanophyceae</taxon>
        <taxon>Oscillatoriophycideae</taxon>
        <taxon>Oscillatoriales</taxon>
        <taxon>Microcoleaceae</taxon>
        <taxon>Microcoleus</taxon>
        <taxon>Microcoleus asticus</taxon>
    </lineage>
</organism>
<dbReference type="SUPFAM" id="SSF53335">
    <property type="entry name" value="S-adenosyl-L-methionine-dependent methyltransferases"/>
    <property type="match status" value="1"/>
</dbReference>
<gene>
    <name evidence="2" type="primary">noeI_2</name>
    <name evidence="2" type="ORF">E5S67_04844</name>
</gene>
<dbReference type="RefSeq" id="WP_172190917.1">
    <property type="nucleotide sequence ID" value="NZ_CAWPPK010000015.1"/>
</dbReference>
<keyword evidence="2" id="KW-0489">Methyltransferase</keyword>
<comment type="caution">
    <text evidence="2">The sequence shown here is derived from an EMBL/GenBank/DDBJ whole genome shotgun (WGS) entry which is preliminary data.</text>
</comment>
<evidence type="ECO:0000259" key="1">
    <source>
        <dbReference type="Pfam" id="PF05050"/>
    </source>
</evidence>
<reference evidence="2 3" key="1">
    <citation type="journal article" date="2020" name="Sci. Rep.">
        <title>A novel cyanobacterial geosmin producer, revising GeoA distribution and dispersion patterns in Bacteria.</title>
        <authorList>
            <person name="Churro C."/>
            <person name="Semedo-Aguiar A.P."/>
            <person name="Silva A.D."/>
            <person name="Pereira-Leal J.B."/>
            <person name="Leite R.B."/>
        </authorList>
    </citation>
    <scope>NUCLEOTIDE SEQUENCE [LARGE SCALE GENOMIC DNA]</scope>
    <source>
        <strain evidence="2 3">IPMA8</strain>
    </source>
</reference>
<dbReference type="InterPro" id="IPR006342">
    <property type="entry name" value="FkbM_mtfrase"/>
</dbReference>
<evidence type="ECO:0000313" key="3">
    <source>
        <dbReference type="Proteomes" id="UP000702425"/>
    </source>
</evidence>
<dbReference type="GO" id="GO:0032259">
    <property type="term" value="P:methylation"/>
    <property type="evidence" value="ECO:0007669"/>
    <property type="project" value="UniProtKB-KW"/>
</dbReference>
<dbReference type="NCBIfam" id="TIGR01444">
    <property type="entry name" value="fkbM_fam"/>
    <property type="match status" value="1"/>
</dbReference>
<keyword evidence="2" id="KW-0808">Transferase</keyword>
<dbReference type="Pfam" id="PF05050">
    <property type="entry name" value="Methyltransf_21"/>
    <property type="match status" value="1"/>
</dbReference>
<proteinExistence type="predicted"/>
<keyword evidence="3" id="KW-1185">Reference proteome</keyword>
<protein>
    <submittedName>
        <fullName evidence="2">2-O-methyltransferase NoeI</fullName>
        <ecNumber evidence="2">2.1.1.-</ecNumber>
    </submittedName>
</protein>
<name>A0ABX2D354_9CYAN</name>
<evidence type="ECO:0000313" key="2">
    <source>
        <dbReference type="EMBL" id="NQE37076.1"/>
    </source>
</evidence>
<dbReference type="PANTHER" id="PTHR36973:SF4">
    <property type="entry name" value="NODULATION PROTEIN"/>
    <property type="match status" value="1"/>
</dbReference>
<dbReference type="EC" id="2.1.1.-" evidence="2"/>
<dbReference type="InterPro" id="IPR029063">
    <property type="entry name" value="SAM-dependent_MTases_sf"/>
</dbReference>
<accession>A0ABX2D354</accession>
<dbReference type="InterPro" id="IPR053188">
    <property type="entry name" value="FkbM_Methyltransferase"/>
</dbReference>
<sequence length="312" mass="34502">MFNENQPKIAVNSTIVASLAEYFERNLVVIDVGCRWGFADVWSLFGSHVTLIGFDPDPVECERLKSNYQGSSDVHFVAKALGNSEGKLPLFLTAEPACSSLYKPDSSLTSSMPHLACAKLVGETEVDLTTLDTWASSTGVNQVDFLKLDTQGSELGVLEGSENCLQSIRALQIEVEFNPIYLGQPLFSDIDSFLRKRGFVLWRLTNLCHYSSLPEASAFKHKDVQIFDGRIVPISAQGGQLFWGEAYYVRKEIAFSEETSDWQACLRDGAIISTLGFRDLAGARLQQALNHAPSNIVPAINRVLTKYYSPFA</sequence>
<dbReference type="Proteomes" id="UP000702425">
    <property type="component" value="Unassembled WGS sequence"/>
</dbReference>
<feature type="domain" description="Methyltransferase FkbM" evidence="1">
    <location>
        <begin position="47"/>
        <end position="200"/>
    </location>
</feature>
<dbReference type="GO" id="GO:0008168">
    <property type="term" value="F:methyltransferase activity"/>
    <property type="evidence" value="ECO:0007669"/>
    <property type="project" value="UniProtKB-KW"/>
</dbReference>